<name>A0A7K3WQN7_9FLAO</name>
<dbReference type="PANTHER" id="PTHR35008:SF8">
    <property type="entry name" value="ALCOHOL DEHYDROGENASE CYTOCHROME C SUBUNIT"/>
    <property type="match status" value="1"/>
</dbReference>
<keyword evidence="1 4" id="KW-0349">Heme</keyword>
<dbReference type="Gene3D" id="1.10.760.10">
    <property type="entry name" value="Cytochrome c-like domain"/>
    <property type="match status" value="2"/>
</dbReference>
<dbReference type="SUPFAM" id="SSF46626">
    <property type="entry name" value="Cytochrome c"/>
    <property type="match status" value="2"/>
</dbReference>
<keyword evidence="6" id="KW-1133">Transmembrane helix</keyword>
<comment type="caution">
    <text evidence="8">The sequence shown here is derived from an EMBL/GenBank/DDBJ whole genome shotgun (WGS) entry which is preliminary data.</text>
</comment>
<dbReference type="InterPro" id="IPR051459">
    <property type="entry name" value="Cytochrome_c-type_DH"/>
</dbReference>
<dbReference type="GO" id="GO:0020037">
    <property type="term" value="F:heme binding"/>
    <property type="evidence" value="ECO:0007669"/>
    <property type="project" value="InterPro"/>
</dbReference>
<keyword evidence="6" id="KW-0472">Membrane</keyword>
<dbReference type="AlphaFoldDB" id="A0A7K3WQN7"/>
<evidence type="ECO:0000313" key="9">
    <source>
        <dbReference type="Proteomes" id="UP000486602"/>
    </source>
</evidence>
<keyword evidence="6" id="KW-0812">Transmembrane</keyword>
<accession>A0A7K3WQN7</accession>
<feature type="domain" description="Cytochrome c" evidence="7">
    <location>
        <begin position="48"/>
        <end position="197"/>
    </location>
</feature>
<gene>
    <name evidence="8" type="ORF">G3O08_09870</name>
</gene>
<protein>
    <submittedName>
        <fullName evidence="8">Cytochrome c</fullName>
    </submittedName>
</protein>
<evidence type="ECO:0000256" key="1">
    <source>
        <dbReference type="ARBA" id="ARBA00022617"/>
    </source>
</evidence>
<dbReference type="GO" id="GO:0009055">
    <property type="term" value="F:electron transfer activity"/>
    <property type="evidence" value="ECO:0007669"/>
    <property type="project" value="InterPro"/>
</dbReference>
<reference evidence="8 9" key="1">
    <citation type="submission" date="2020-02" db="EMBL/GenBank/DDBJ databases">
        <title>Out from the shadows clarifying the taxonomy of the family Cryomorphaceae and related taxa by utilizing the GTDB taxonomic framework.</title>
        <authorList>
            <person name="Bowman J.P."/>
        </authorList>
    </citation>
    <scope>NUCLEOTIDE SEQUENCE [LARGE SCALE GENOMIC DNA]</scope>
    <source>
        <strain evidence="8 9">QSSC 1-22</strain>
    </source>
</reference>
<keyword evidence="9" id="KW-1185">Reference proteome</keyword>
<evidence type="ECO:0000256" key="5">
    <source>
        <dbReference type="SAM" id="MobiDB-lite"/>
    </source>
</evidence>
<dbReference type="InterPro" id="IPR003468">
    <property type="entry name" value="Cyt_c_oxidase_monohaem-su/FixO"/>
</dbReference>
<evidence type="ECO:0000256" key="2">
    <source>
        <dbReference type="ARBA" id="ARBA00022723"/>
    </source>
</evidence>
<dbReference type="InterPro" id="IPR009056">
    <property type="entry name" value="Cyt_c-like_dom"/>
</dbReference>
<dbReference type="EMBL" id="JAAGVY010000015">
    <property type="protein sequence ID" value="NEN23808.1"/>
    <property type="molecule type" value="Genomic_DNA"/>
</dbReference>
<dbReference type="Proteomes" id="UP000486602">
    <property type="component" value="Unassembled WGS sequence"/>
</dbReference>
<proteinExistence type="predicted"/>
<dbReference type="RefSeq" id="WP_163285198.1">
    <property type="nucleotide sequence ID" value="NZ_JAAGVY010000015.1"/>
</dbReference>
<dbReference type="Pfam" id="PF02433">
    <property type="entry name" value="FixO"/>
    <property type="match status" value="1"/>
</dbReference>
<dbReference type="GO" id="GO:0046872">
    <property type="term" value="F:metal ion binding"/>
    <property type="evidence" value="ECO:0007669"/>
    <property type="project" value="UniProtKB-KW"/>
</dbReference>
<evidence type="ECO:0000313" key="8">
    <source>
        <dbReference type="EMBL" id="NEN23808.1"/>
    </source>
</evidence>
<dbReference type="PANTHER" id="PTHR35008">
    <property type="entry name" value="BLL4482 PROTEIN-RELATED"/>
    <property type="match status" value="1"/>
</dbReference>
<evidence type="ECO:0000256" key="6">
    <source>
        <dbReference type="SAM" id="Phobius"/>
    </source>
</evidence>
<dbReference type="Pfam" id="PF13442">
    <property type="entry name" value="Cytochrome_CBB3"/>
    <property type="match status" value="1"/>
</dbReference>
<feature type="domain" description="Cytochrome c" evidence="7">
    <location>
        <begin position="233"/>
        <end position="318"/>
    </location>
</feature>
<keyword evidence="2 4" id="KW-0479">Metal-binding</keyword>
<dbReference type="InterPro" id="IPR036909">
    <property type="entry name" value="Cyt_c-like_dom_sf"/>
</dbReference>
<feature type="region of interest" description="Disordered" evidence="5">
    <location>
        <begin position="209"/>
        <end position="238"/>
    </location>
</feature>
<keyword evidence="3 4" id="KW-0408">Iron</keyword>
<evidence type="ECO:0000259" key="7">
    <source>
        <dbReference type="PROSITE" id="PS51007"/>
    </source>
</evidence>
<feature type="transmembrane region" description="Helical" evidence="6">
    <location>
        <begin position="12"/>
        <end position="32"/>
    </location>
</feature>
<dbReference type="PROSITE" id="PS51007">
    <property type="entry name" value="CYTC"/>
    <property type="match status" value="2"/>
</dbReference>
<sequence length="343" mass="38077">MFNFHRNHKVLVIMSVGGFLLLSILIGVVPAYQMQNTEPLPNQEPLTELERTGLNIYISEGCVACHSQQVRNIEMDKVWGNRPSMPSDYYYTKKRLDIWRQSPSLLGSERTGPDLTNVGLRQPIADWHLLHLYNPRTVVSESIMPAYPWLFEIKNSDKLTDDDKVVPVPEQFFNTPGKKVVAGEGAAALVAYLQSLKQPEIPGEMHKPFIPAREKSPLTANERPDPDNAGKSINRPDGKQIYNSTCAACHQPTGKGITGAFPPLTGSQIVNNEDPTMLIKIILQGYDARTDYGVMPGFADQLTDAEIAAITTHERSSWGNDAPAVTVEQVTKVRDEVMNAQTP</sequence>
<evidence type="ECO:0000256" key="4">
    <source>
        <dbReference type="PROSITE-ProRule" id="PRU00433"/>
    </source>
</evidence>
<evidence type="ECO:0000256" key="3">
    <source>
        <dbReference type="ARBA" id="ARBA00023004"/>
    </source>
</evidence>
<organism evidence="8 9">
    <name type="scientific">Cryomorpha ignava</name>
    <dbReference type="NCBI Taxonomy" id="101383"/>
    <lineage>
        <taxon>Bacteria</taxon>
        <taxon>Pseudomonadati</taxon>
        <taxon>Bacteroidota</taxon>
        <taxon>Flavobacteriia</taxon>
        <taxon>Flavobacteriales</taxon>
        <taxon>Cryomorphaceae</taxon>
        <taxon>Cryomorpha</taxon>
    </lineage>
</organism>